<reference evidence="10 11" key="1">
    <citation type="journal article" date="2024" name="bioRxiv">
        <title>Comparative genomics of Cryptococcus and Kwoniella reveals pathogenesis evolution and contrasting karyotype dynamics via intercentromeric recombination or chromosome fusion.</title>
        <authorList>
            <person name="Coelho M.A."/>
            <person name="David-Palma M."/>
            <person name="Shea T."/>
            <person name="Bowers K."/>
            <person name="McGinley-Smith S."/>
            <person name="Mohammad A.W."/>
            <person name="Gnirke A."/>
            <person name="Yurkov A.M."/>
            <person name="Nowrousian M."/>
            <person name="Sun S."/>
            <person name="Cuomo C.A."/>
            <person name="Heitman J."/>
        </authorList>
    </citation>
    <scope>NUCLEOTIDE SEQUENCE [LARGE SCALE GENOMIC DNA]</scope>
    <source>
        <strain evidence="10 11">CBS 13917</strain>
    </source>
</reference>
<evidence type="ECO:0000256" key="7">
    <source>
        <dbReference type="SAM" id="MobiDB-lite"/>
    </source>
</evidence>
<dbReference type="Proteomes" id="UP001388673">
    <property type="component" value="Unassembled WGS sequence"/>
</dbReference>
<comment type="similarity">
    <text evidence="2 6">Belongs to the OXA1/ALB3/YidC family.</text>
</comment>
<dbReference type="RefSeq" id="XP_066805247.1">
    <property type="nucleotide sequence ID" value="XM_066944046.1"/>
</dbReference>
<feature type="transmembrane region" description="Helical" evidence="8">
    <location>
        <begin position="363"/>
        <end position="382"/>
    </location>
</feature>
<dbReference type="InterPro" id="IPR028055">
    <property type="entry name" value="YidC/Oxa/ALB_C"/>
</dbReference>
<accession>A0AAW0Z483</accession>
<feature type="region of interest" description="Disordered" evidence="7">
    <location>
        <begin position="245"/>
        <end position="357"/>
    </location>
</feature>
<name>A0AAW0Z483_9TREE</name>
<feature type="transmembrane region" description="Helical" evidence="8">
    <location>
        <begin position="388"/>
        <end position="407"/>
    </location>
</feature>
<evidence type="ECO:0000313" key="10">
    <source>
        <dbReference type="EMBL" id="KAK8865768.1"/>
    </source>
</evidence>
<dbReference type="GeneID" id="92178174"/>
<evidence type="ECO:0000256" key="2">
    <source>
        <dbReference type="ARBA" id="ARBA00009877"/>
    </source>
</evidence>
<feature type="compositionally biased region" description="Low complexity" evidence="7">
    <location>
        <begin position="311"/>
        <end position="337"/>
    </location>
</feature>
<keyword evidence="4 8" id="KW-1133">Transmembrane helix</keyword>
<evidence type="ECO:0000259" key="9">
    <source>
        <dbReference type="Pfam" id="PF02096"/>
    </source>
</evidence>
<evidence type="ECO:0000256" key="6">
    <source>
        <dbReference type="RuleBase" id="RU003945"/>
    </source>
</evidence>
<dbReference type="AlphaFoldDB" id="A0AAW0Z483"/>
<evidence type="ECO:0000256" key="3">
    <source>
        <dbReference type="ARBA" id="ARBA00022692"/>
    </source>
</evidence>
<dbReference type="Pfam" id="PF02096">
    <property type="entry name" value="60KD_IMP"/>
    <property type="match status" value="1"/>
</dbReference>
<evidence type="ECO:0000256" key="5">
    <source>
        <dbReference type="ARBA" id="ARBA00023136"/>
    </source>
</evidence>
<comment type="subcellular location">
    <subcellularLocation>
        <location evidence="1 6">Membrane</location>
        <topology evidence="1 6">Multi-pass membrane protein</topology>
    </subcellularLocation>
</comment>
<keyword evidence="3 6" id="KW-0812">Transmembrane</keyword>
<dbReference type="GO" id="GO:0032979">
    <property type="term" value="P:protein insertion into mitochondrial inner membrane from matrix"/>
    <property type="evidence" value="ECO:0007669"/>
    <property type="project" value="TreeGrafter"/>
</dbReference>
<gene>
    <name evidence="10" type="ORF">IAR55_000915</name>
</gene>
<feature type="transmembrane region" description="Helical" evidence="8">
    <location>
        <begin position="79"/>
        <end position="103"/>
    </location>
</feature>
<dbReference type="KEGG" id="kne:92178174"/>
<protein>
    <recommendedName>
        <fullName evidence="9">Membrane insertase YidC/Oxa/ALB C-terminal domain-containing protein</fullName>
    </recommendedName>
</protein>
<evidence type="ECO:0000256" key="8">
    <source>
        <dbReference type="SAM" id="Phobius"/>
    </source>
</evidence>
<dbReference type="PANTHER" id="PTHR12428:SF65">
    <property type="entry name" value="CYTOCHROME C OXIDASE ASSEMBLY PROTEIN COX18, MITOCHONDRIAL"/>
    <property type="match status" value="1"/>
</dbReference>
<feature type="transmembrane region" description="Helical" evidence="8">
    <location>
        <begin position="217"/>
        <end position="236"/>
    </location>
</feature>
<evidence type="ECO:0000256" key="1">
    <source>
        <dbReference type="ARBA" id="ARBA00004141"/>
    </source>
</evidence>
<dbReference type="GO" id="GO:0032977">
    <property type="term" value="F:membrane insertase activity"/>
    <property type="evidence" value="ECO:0007669"/>
    <property type="project" value="InterPro"/>
</dbReference>
<comment type="caution">
    <text evidence="10">The sequence shown here is derived from an EMBL/GenBank/DDBJ whole genome shotgun (WGS) entry which is preliminary data.</text>
</comment>
<dbReference type="GO" id="GO:0005743">
    <property type="term" value="C:mitochondrial inner membrane"/>
    <property type="evidence" value="ECO:0007669"/>
    <property type="project" value="TreeGrafter"/>
</dbReference>
<sequence>MRRNRRSCPGDIGKYRYLSTVHIVPVASSPSESTSTSALNSLDSILPSVPADDPVPVSSFLDPIVNPLSDLLLNIPHPLGYGTTIILLTLIVRTTFTLPISIWQRKRALRAQRLVQPELKAINERLAISLKEECRKKGASYNQYLTELRRQLAIAQKDLNKKHRTHPFITTWSPLLIHIPIFVTLSLTIRKALDVPGSIMASDSFWWLERLGDSDPYGILPLVGMGVAFGNAELVGRKAREVRRAFSGPDEETVGEAPTSTQVRTPPPPPTQPKSRPARPTHNDNAPATGLFKSRSATSSTSTPPPRSRRLSTSSSPLLLAAQPRTARSTTPSPSRSDLVDIGADDRPPTSSPARQAELRRSFFAGILRFSALGFGMIASQMPSGVVLYWFTSLCFSLVQNVLMSWLPQRRLEKAKEKAALEASTTGEGAVSASS</sequence>
<organism evidence="10 11">
    <name type="scientific">Kwoniella newhampshirensis</name>
    <dbReference type="NCBI Taxonomy" id="1651941"/>
    <lineage>
        <taxon>Eukaryota</taxon>
        <taxon>Fungi</taxon>
        <taxon>Dikarya</taxon>
        <taxon>Basidiomycota</taxon>
        <taxon>Agaricomycotina</taxon>
        <taxon>Tremellomycetes</taxon>
        <taxon>Tremellales</taxon>
        <taxon>Cryptococcaceae</taxon>
        <taxon>Kwoniella</taxon>
    </lineage>
</organism>
<dbReference type="PANTHER" id="PTHR12428">
    <property type="entry name" value="OXA1"/>
    <property type="match status" value="1"/>
</dbReference>
<dbReference type="GO" id="GO:0033617">
    <property type="term" value="P:mitochondrial respiratory chain complex IV assembly"/>
    <property type="evidence" value="ECO:0007669"/>
    <property type="project" value="TreeGrafter"/>
</dbReference>
<evidence type="ECO:0000313" key="11">
    <source>
        <dbReference type="Proteomes" id="UP001388673"/>
    </source>
</evidence>
<keyword evidence="5 8" id="KW-0472">Membrane</keyword>
<dbReference type="EMBL" id="JBCAWK010000002">
    <property type="protein sequence ID" value="KAK8865768.1"/>
    <property type="molecule type" value="Genomic_DNA"/>
</dbReference>
<proteinExistence type="inferred from homology"/>
<evidence type="ECO:0000256" key="4">
    <source>
        <dbReference type="ARBA" id="ARBA00022989"/>
    </source>
</evidence>
<keyword evidence="11" id="KW-1185">Reference proteome</keyword>
<dbReference type="InterPro" id="IPR001708">
    <property type="entry name" value="YidC/ALB3/OXA1/COX18"/>
</dbReference>
<feature type="transmembrane region" description="Helical" evidence="8">
    <location>
        <begin position="169"/>
        <end position="189"/>
    </location>
</feature>
<feature type="domain" description="Membrane insertase YidC/Oxa/ALB C-terminal" evidence="9">
    <location>
        <begin position="81"/>
        <end position="228"/>
    </location>
</feature>